<evidence type="ECO:0000313" key="1">
    <source>
        <dbReference type="EMBL" id="CAB4734666.1"/>
    </source>
</evidence>
<sequence>MIRCDRRDATPVVDPSLEESCKILGQVRRSLQVHLGRKDEARKGESLEVLILWAGWCLMHRSALLRKEVLHDDFLDMPVTSVRVRNRLECVHPVISGLTNTNQDSCSKWNLQAPGGFECEQSAFGSLIRRPKVAAQIWIQRLDHHPLRWSDRTEGCEFLLRERTSVCVGQ</sequence>
<name>A0A6J6SIA9_9ZZZZ</name>
<reference evidence="1" key="1">
    <citation type="submission" date="2020-05" db="EMBL/GenBank/DDBJ databases">
        <authorList>
            <person name="Chiriac C."/>
            <person name="Salcher M."/>
            <person name="Ghai R."/>
            <person name="Kavagutti S V."/>
        </authorList>
    </citation>
    <scope>NUCLEOTIDE SEQUENCE</scope>
</reference>
<organism evidence="1">
    <name type="scientific">freshwater metagenome</name>
    <dbReference type="NCBI Taxonomy" id="449393"/>
    <lineage>
        <taxon>unclassified sequences</taxon>
        <taxon>metagenomes</taxon>
        <taxon>ecological metagenomes</taxon>
    </lineage>
</organism>
<accession>A0A6J6SIA9</accession>
<dbReference type="AlphaFoldDB" id="A0A6J6SIA9"/>
<gene>
    <name evidence="1" type="ORF">UFOPK2766_00570</name>
</gene>
<dbReference type="EMBL" id="CAEZYU010000017">
    <property type="protein sequence ID" value="CAB4734666.1"/>
    <property type="molecule type" value="Genomic_DNA"/>
</dbReference>
<proteinExistence type="predicted"/>
<protein>
    <submittedName>
        <fullName evidence="1">Unannotated protein</fullName>
    </submittedName>
</protein>